<dbReference type="InterPro" id="IPR007492">
    <property type="entry name" value="LytTR_DNA-bd_dom"/>
</dbReference>
<accession>A0A2M9G262</accession>
<dbReference type="Pfam" id="PF04397">
    <property type="entry name" value="LytTR"/>
    <property type="match status" value="1"/>
</dbReference>
<feature type="transmembrane region" description="Helical" evidence="2">
    <location>
        <begin position="132"/>
        <end position="154"/>
    </location>
</feature>
<dbReference type="OrthoDB" id="7028951at2"/>
<evidence type="ECO:0000313" key="5">
    <source>
        <dbReference type="Proteomes" id="UP000229498"/>
    </source>
</evidence>
<comment type="caution">
    <text evidence="4">The sequence shown here is derived from an EMBL/GenBank/DDBJ whole genome shotgun (WGS) entry which is preliminary data.</text>
</comment>
<organism evidence="4 5">
    <name type="scientific">Minwuia thermotolerans</name>
    <dbReference type="NCBI Taxonomy" id="2056226"/>
    <lineage>
        <taxon>Bacteria</taxon>
        <taxon>Pseudomonadati</taxon>
        <taxon>Pseudomonadota</taxon>
        <taxon>Alphaproteobacteria</taxon>
        <taxon>Minwuiales</taxon>
        <taxon>Minwuiaceae</taxon>
        <taxon>Minwuia</taxon>
    </lineage>
</organism>
<dbReference type="EMBL" id="PHIG01000031">
    <property type="protein sequence ID" value="PJK29817.1"/>
    <property type="molecule type" value="Genomic_DNA"/>
</dbReference>
<evidence type="ECO:0000313" key="4">
    <source>
        <dbReference type="EMBL" id="PJK29817.1"/>
    </source>
</evidence>
<dbReference type="Proteomes" id="UP000229498">
    <property type="component" value="Unassembled WGS sequence"/>
</dbReference>
<gene>
    <name evidence="4" type="ORF">CVT23_08535</name>
</gene>
<name>A0A2M9G262_9PROT</name>
<dbReference type="SMART" id="SM00850">
    <property type="entry name" value="LytTR"/>
    <property type="match status" value="1"/>
</dbReference>
<sequence>MSLQYRRSAVEGNRTRKSGQGPTLGWIGAAPALDRARENTMRIRGGPLASDGVSGERSADRAGALARLRAPAMETGMVLAVFGLAVMIGPFGTFGLTVAERAQYWGIIIGVNWAQLRFLQILLFRLAGHDRFWLATLGSTLTASFPATLEVLWLERTFRPEIAAELTYLELYPQVLALTLAIMAPVSWFFFSRAMAAELDEIEANAPQMPSAAESAFHRRIPLALGRELHALQAEDHYVRVYTSKGDDLVLHRFSDAVEELAGHDGLRVHRSWWVAREGVAGVERRDRKVWLRLKNGQEAPVSRTYLGDVRDAGWLS</sequence>
<feature type="domain" description="HTH LytTR-type" evidence="3">
    <location>
        <begin position="218"/>
        <end position="316"/>
    </location>
</feature>
<keyword evidence="2" id="KW-0812">Transmembrane</keyword>
<dbReference type="GO" id="GO:0003677">
    <property type="term" value="F:DNA binding"/>
    <property type="evidence" value="ECO:0007669"/>
    <property type="project" value="InterPro"/>
</dbReference>
<keyword evidence="5" id="KW-1185">Reference proteome</keyword>
<dbReference type="AlphaFoldDB" id="A0A2M9G262"/>
<evidence type="ECO:0000256" key="2">
    <source>
        <dbReference type="SAM" id="Phobius"/>
    </source>
</evidence>
<keyword evidence="2" id="KW-1133">Transmembrane helix</keyword>
<evidence type="ECO:0000256" key="1">
    <source>
        <dbReference type="SAM" id="MobiDB-lite"/>
    </source>
</evidence>
<dbReference type="Gene3D" id="2.40.50.1020">
    <property type="entry name" value="LytTr DNA-binding domain"/>
    <property type="match status" value="1"/>
</dbReference>
<protein>
    <submittedName>
        <fullName evidence="4">LytTR family transcriptional regulator</fullName>
    </submittedName>
</protein>
<feature type="transmembrane region" description="Helical" evidence="2">
    <location>
        <begin position="104"/>
        <end position="125"/>
    </location>
</feature>
<dbReference type="PROSITE" id="PS50930">
    <property type="entry name" value="HTH_LYTTR"/>
    <property type="match status" value="1"/>
</dbReference>
<keyword evidence="2" id="KW-0472">Membrane</keyword>
<feature type="transmembrane region" description="Helical" evidence="2">
    <location>
        <begin position="77"/>
        <end position="98"/>
    </location>
</feature>
<feature type="region of interest" description="Disordered" evidence="1">
    <location>
        <begin position="1"/>
        <end position="24"/>
    </location>
</feature>
<evidence type="ECO:0000259" key="3">
    <source>
        <dbReference type="PROSITE" id="PS50930"/>
    </source>
</evidence>
<feature type="transmembrane region" description="Helical" evidence="2">
    <location>
        <begin position="174"/>
        <end position="191"/>
    </location>
</feature>
<proteinExistence type="predicted"/>
<reference evidence="4 5" key="1">
    <citation type="submission" date="2017-11" db="EMBL/GenBank/DDBJ databases">
        <title>Draft genome sequence of Rhizobiales bacterium SY3-13.</title>
        <authorList>
            <person name="Sun C."/>
        </authorList>
    </citation>
    <scope>NUCLEOTIDE SEQUENCE [LARGE SCALE GENOMIC DNA]</scope>
    <source>
        <strain evidence="4 5">SY3-13</strain>
    </source>
</reference>